<evidence type="ECO:0000313" key="2">
    <source>
        <dbReference type="Proteomes" id="UP000271889"/>
    </source>
</evidence>
<keyword evidence="2" id="KW-1185">Reference proteome</keyword>
<evidence type="ECO:0000313" key="1">
    <source>
        <dbReference type="EMBL" id="VDK55983.1"/>
    </source>
</evidence>
<dbReference type="AlphaFoldDB" id="A0A3P6RIZ6"/>
<gene>
    <name evidence="1" type="ORF">CGOC_LOCUS3491</name>
</gene>
<dbReference type="EMBL" id="UYRV01008818">
    <property type="protein sequence ID" value="VDK55983.1"/>
    <property type="molecule type" value="Genomic_DNA"/>
</dbReference>
<name>A0A3P6RIZ6_CYLGO</name>
<proteinExistence type="predicted"/>
<accession>A0A3P6RIZ6</accession>
<organism evidence="1 2">
    <name type="scientific">Cylicostephanus goldi</name>
    <name type="common">Nematode worm</name>
    <dbReference type="NCBI Taxonomy" id="71465"/>
    <lineage>
        <taxon>Eukaryota</taxon>
        <taxon>Metazoa</taxon>
        <taxon>Ecdysozoa</taxon>
        <taxon>Nematoda</taxon>
        <taxon>Chromadorea</taxon>
        <taxon>Rhabditida</taxon>
        <taxon>Rhabditina</taxon>
        <taxon>Rhabditomorpha</taxon>
        <taxon>Strongyloidea</taxon>
        <taxon>Strongylidae</taxon>
        <taxon>Cylicostephanus</taxon>
    </lineage>
</organism>
<protein>
    <submittedName>
        <fullName evidence="1">Uncharacterized protein</fullName>
    </submittedName>
</protein>
<dbReference type="Proteomes" id="UP000271889">
    <property type="component" value="Unassembled WGS sequence"/>
</dbReference>
<reference evidence="1 2" key="1">
    <citation type="submission" date="2018-11" db="EMBL/GenBank/DDBJ databases">
        <authorList>
            <consortium name="Pathogen Informatics"/>
        </authorList>
    </citation>
    <scope>NUCLEOTIDE SEQUENCE [LARGE SCALE GENOMIC DNA]</scope>
</reference>
<sequence>MKCRAQHHQVAGGLRKQQCTFENYDFATMDSEGYMFVNPHWTRSKNSSDVDCKIIFLEPARNNETNRWKDGIKESVEAEVLKNQRFLANGEAFYVRCYEKELMVYEQVYPGMRDLKKERYKVILLESFFLNQSID</sequence>